<evidence type="ECO:0000256" key="1">
    <source>
        <dbReference type="ARBA" id="ARBA00004196"/>
    </source>
</evidence>
<feature type="compositionally biased region" description="Gly residues" evidence="4">
    <location>
        <begin position="385"/>
        <end position="397"/>
    </location>
</feature>
<dbReference type="AlphaFoldDB" id="A0A1V0RIL1"/>
<dbReference type="InterPro" id="IPR038404">
    <property type="entry name" value="TRAP_DctP_sf"/>
</dbReference>
<evidence type="ECO:0000313" key="6">
    <source>
        <dbReference type="Proteomes" id="UP000192273"/>
    </source>
</evidence>
<dbReference type="GO" id="GO:0005509">
    <property type="term" value="F:calcium ion binding"/>
    <property type="evidence" value="ECO:0007669"/>
    <property type="project" value="InterPro"/>
</dbReference>
<dbReference type="PROSITE" id="PS00330">
    <property type="entry name" value="HEMOLYSIN_CALCIUM"/>
    <property type="match status" value="2"/>
</dbReference>
<dbReference type="Proteomes" id="UP000192273">
    <property type="component" value="Chromosome"/>
</dbReference>
<accession>A0A1V0RIL1</accession>
<dbReference type="PANTHER" id="PTHR38340">
    <property type="entry name" value="S-LAYER PROTEIN"/>
    <property type="match status" value="1"/>
</dbReference>
<sequence length="551" mass="55336">MTTYFIVLRELGINESDNLSGANIALPDSFDATVDALIDGFGAVPFRVAAETLPTVLAARNGIDGVLVPEELLLGVDPIDFSQLSVAAFRVDDRFFSGDGAFVLIPSELPVPPNTETGEPNTNEETPIDSEGGTSTRIYLLSRDGALSDTSAIAGLKIAVESDVDDSVMTRLSNLGAIPIRIAVAEHYQALQTGVVDAVVLTESRLLGDIGTSLLADFDLDVYLVDDSFFTGILAGSVATTELPVNGGPDTGGPDEPNSPPPDRFLEGSGGNDTLRGGEGNDTIAGGDGDDSIEAGGGNDNISASDGNDFVDAGAGNDSVGGGLGNDTIFGTTGDDVMGAGFGDDVVSGGLGNDVVAGGAGNDTLEGGDGNDSMSGSFGNDLISGGDGADDIGGGTGRDTIDAGAGNDRVGGGEGDDSIQGGAGNDFLAGGGRNDTIDGGTGADTINGGAGNDRMTGGAGADQFVFSAFNEGETDVITDFQDGIDRLFIRIINPDTGETNITNGNAGLSGFVAALGILDTAAGAQLNVNGHRVLIEGIAAADLTVDDFQFL</sequence>
<protein>
    <submittedName>
        <fullName evidence="5">Leukotoxin</fullName>
    </submittedName>
</protein>
<feature type="compositionally biased region" description="Low complexity" evidence="4">
    <location>
        <begin position="114"/>
        <end position="125"/>
    </location>
</feature>
<dbReference type="PRINTS" id="PR00313">
    <property type="entry name" value="CABNDNGRPT"/>
</dbReference>
<name>A0A1V0RIL1_9RHOB</name>
<feature type="region of interest" description="Disordered" evidence="4">
    <location>
        <begin position="241"/>
        <end position="314"/>
    </location>
</feature>
<proteinExistence type="predicted"/>
<gene>
    <name evidence="5" type="primary">ltxA</name>
    <name evidence="5" type="ORF">ROSMUCSMR3_00090</name>
</gene>
<evidence type="ECO:0000313" key="5">
    <source>
        <dbReference type="EMBL" id="ARE81601.1"/>
    </source>
</evidence>
<keyword evidence="3" id="KW-0964">Secreted</keyword>
<organism evidence="5 6">
    <name type="scientific">Roseovarius mucosus</name>
    <dbReference type="NCBI Taxonomy" id="215743"/>
    <lineage>
        <taxon>Bacteria</taxon>
        <taxon>Pseudomonadati</taxon>
        <taxon>Pseudomonadota</taxon>
        <taxon>Alphaproteobacteria</taxon>
        <taxon>Rhodobacterales</taxon>
        <taxon>Roseobacteraceae</taxon>
        <taxon>Roseovarius</taxon>
    </lineage>
</organism>
<dbReference type="InterPro" id="IPR050557">
    <property type="entry name" value="RTX_toxin/Mannuronan_C5-epim"/>
</dbReference>
<dbReference type="EMBL" id="CP020474">
    <property type="protein sequence ID" value="ARE81601.1"/>
    <property type="molecule type" value="Genomic_DNA"/>
</dbReference>
<evidence type="ECO:0000256" key="2">
    <source>
        <dbReference type="ARBA" id="ARBA00004613"/>
    </source>
</evidence>
<dbReference type="InterPro" id="IPR018511">
    <property type="entry name" value="Hemolysin-typ_Ca-bd_CS"/>
</dbReference>
<dbReference type="Gene3D" id="3.40.190.170">
    <property type="entry name" value="Bacterial extracellular solute-binding protein, family 7"/>
    <property type="match status" value="1"/>
</dbReference>
<dbReference type="GO" id="GO:0005576">
    <property type="term" value="C:extracellular region"/>
    <property type="evidence" value="ECO:0007669"/>
    <property type="project" value="UniProtKB-SubCell"/>
</dbReference>
<dbReference type="Pfam" id="PF00353">
    <property type="entry name" value="HemolysinCabind"/>
    <property type="match status" value="5"/>
</dbReference>
<dbReference type="GO" id="GO:0030313">
    <property type="term" value="C:cell envelope"/>
    <property type="evidence" value="ECO:0007669"/>
    <property type="project" value="UniProtKB-SubCell"/>
</dbReference>
<evidence type="ECO:0000256" key="4">
    <source>
        <dbReference type="SAM" id="MobiDB-lite"/>
    </source>
</evidence>
<feature type="region of interest" description="Disordered" evidence="4">
    <location>
        <begin position="108"/>
        <end position="132"/>
    </location>
</feature>
<dbReference type="InterPro" id="IPR001343">
    <property type="entry name" value="Hemolysn_Ca-bd"/>
</dbReference>
<keyword evidence="6" id="KW-1185">Reference proteome</keyword>
<feature type="region of interest" description="Disordered" evidence="4">
    <location>
        <begin position="382"/>
        <end position="454"/>
    </location>
</feature>
<dbReference type="KEGG" id="rmm:ROSMUCSMR3_00090"/>
<dbReference type="SUPFAM" id="SSF51120">
    <property type="entry name" value="beta-Roll"/>
    <property type="match status" value="2"/>
</dbReference>
<reference evidence="5 6" key="1">
    <citation type="submission" date="2017-03" db="EMBL/GenBank/DDBJ databases">
        <title>Genome Sequence of Roseovarius mucosus strain SMR3 Isolated from a culture of the Diatom Skeletonema marinoi.</title>
        <authorList>
            <person name="Topel M."/>
            <person name="Pinder M."/>
            <person name="Johansson O.N."/>
            <person name="Kourtchenko O."/>
            <person name="Godhe A."/>
            <person name="Clarke A.K."/>
        </authorList>
    </citation>
    <scope>NUCLEOTIDE SEQUENCE [LARGE SCALE GENOMIC DNA]</scope>
    <source>
        <strain evidence="5 6">SMR3</strain>
    </source>
</reference>
<dbReference type="PANTHER" id="PTHR38340:SF1">
    <property type="entry name" value="S-LAYER PROTEIN"/>
    <property type="match status" value="1"/>
</dbReference>
<evidence type="ECO:0000256" key="3">
    <source>
        <dbReference type="ARBA" id="ARBA00022525"/>
    </source>
</evidence>
<feature type="compositionally biased region" description="Gly residues" evidence="4">
    <location>
        <begin position="421"/>
        <end position="433"/>
    </location>
</feature>
<dbReference type="InterPro" id="IPR011049">
    <property type="entry name" value="Serralysin-like_metalloprot_C"/>
</dbReference>
<comment type="subcellular location">
    <subcellularLocation>
        <location evidence="1">Cell envelope</location>
    </subcellularLocation>
    <subcellularLocation>
        <location evidence="2">Secreted</location>
    </subcellularLocation>
</comment>
<dbReference type="RefSeq" id="WP_081506102.1">
    <property type="nucleotide sequence ID" value="NZ_CP020474.1"/>
</dbReference>
<dbReference type="Gene3D" id="2.150.10.10">
    <property type="entry name" value="Serralysin-like metalloprotease, C-terminal"/>
    <property type="match status" value="4"/>
</dbReference>